<keyword evidence="3" id="KW-1185">Reference proteome</keyword>
<dbReference type="GO" id="GO:0005524">
    <property type="term" value="F:ATP binding"/>
    <property type="evidence" value="ECO:0007669"/>
    <property type="project" value="UniProtKB-KW"/>
</dbReference>
<comment type="catalytic activity">
    <reaction evidence="1">
        <text>L-aspartyl-tRNA(Asn) + L-glutamine + ATP + H2O = L-asparaginyl-tRNA(Asn) + L-glutamate + ADP + phosphate + 2 H(+)</text>
        <dbReference type="Rhea" id="RHEA:14513"/>
        <dbReference type="Rhea" id="RHEA-COMP:9674"/>
        <dbReference type="Rhea" id="RHEA-COMP:9677"/>
        <dbReference type="ChEBI" id="CHEBI:15377"/>
        <dbReference type="ChEBI" id="CHEBI:15378"/>
        <dbReference type="ChEBI" id="CHEBI:29985"/>
        <dbReference type="ChEBI" id="CHEBI:30616"/>
        <dbReference type="ChEBI" id="CHEBI:43474"/>
        <dbReference type="ChEBI" id="CHEBI:58359"/>
        <dbReference type="ChEBI" id="CHEBI:78515"/>
        <dbReference type="ChEBI" id="CHEBI:78516"/>
        <dbReference type="ChEBI" id="CHEBI:456216"/>
    </reaction>
</comment>
<proteinExistence type="inferred from homology"/>
<dbReference type="HAMAP" id="MF_00122">
    <property type="entry name" value="GatC"/>
    <property type="match status" value="1"/>
</dbReference>
<keyword evidence="1" id="KW-0067">ATP-binding</keyword>
<accession>A0A8J3S200</accession>
<dbReference type="AlphaFoldDB" id="A0A8J3S200"/>
<comment type="catalytic activity">
    <reaction evidence="1">
        <text>L-glutamyl-tRNA(Gln) + L-glutamine + ATP + H2O = L-glutaminyl-tRNA(Gln) + L-glutamate + ADP + phosphate + H(+)</text>
        <dbReference type="Rhea" id="RHEA:17521"/>
        <dbReference type="Rhea" id="RHEA-COMP:9681"/>
        <dbReference type="Rhea" id="RHEA-COMP:9684"/>
        <dbReference type="ChEBI" id="CHEBI:15377"/>
        <dbReference type="ChEBI" id="CHEBI:15378"/>
        <dbReference type="ChEBI" id="CHEBI:29985"/>
        <dbReference type="ChEBI" id="CHEBI:30616"/>
        <dbReference type="ChEBI" id="CHEBI:43474"/>
        <dbReference type="ChEBI" id="CHEBI:58359"/>
        <dbReference type="ChEBI" id="CHEBI:78520"/>
        <dbReference type="ChEBI" id="CHEBI:78521"/>
        <dbReference type="ChEBI" id="CHEBI:456216"/>
    </reaction>
</comment>
<dbReference type="NCBIfam" id="TIGR00135">
    <property type="entry name" value="gatC"/>
    <property type="match status" value="1"/>
</dbReference>
<dbReference type="GO" id="GO:0006412">
    <property type="term" value="P:translation"/>
    <property type="evidence" value="ECO:0007669"/>
    <property type="project" value="UniProtKB-UniRule"/>
</dbReference>
<gene>
    <name evidence="1 2" type="primary">gatC</name>
    <name evidence="2" type="ORF">Pro02_31680</name>
</gene>
<comment type="subunit">
    <text evidence="1">Heterotrimer of A, B and C subunits.</text>
</comment>
<reference evidence="2" key="1">
    <citation type="submission" date="2021-01" db="EMBL/GenBank/DDBJ databases">
        <title>Whole genome shotgun sequence of Planobispora rosea NBRC 15558.</title>
        <authorList>
            <person name="Komaki H."/>
            <person name="Tamura T."/>
        </authorList>
    </citation>
    <scope>NUCLEOTIDE SEQUENCE</scope>
    <source>
        <strain evidence="2">NBRC 15558</strain>
    </source>
</reference>
<dbReference type="Pfam" id="PF02686">
    <property type="entry name" value="GatC"/>
    <property type="match status" value="1"/>
</dbReference>
<sequence>MSNCHSTKRVQRLMSAITRDEVAHLARLSRLALSDEELDHFAAQLDVIIGAVARVAEVAADDIPPSSHALPLTNVYRPDEVRPGLTPEKALSGAPAVEEDRFRVPRILGEEA</sequence>
<dbReference type="InterPro" id="IPR036113">
    <property type="entry name" value="Asp/Glu-ADT_sf_sub_c"/>
</dbReference>
<dbReference type="Proteomes" id="UP000655044">
    <property type="component" value="Unassembled WGS sequence"/>
</dbReference>
<comment type="caution">
    <text evidence="2">The sequence shown here is derived from an EMBL/GenBank/DDBJ whole genome shotgun (WGS) entry which is preliminary data.</text>
</comment>
<protein>
    <recommendedName>
        <fullName evidence="1">Aspartyl/glutamyl-tRNA(Asn/Gln) amidotransferase subunit C</fullName>
        <shortName evidence="1">Asp/Glu-ADT subunit C</shortName>
        <ecNumber evidence="1">6.3.5.-</ecNumber>
    </recommendedName>
</protein>
<evidence type="ECO:0000256" key="1">
    <source>
        <dbReference type="HAMAP-Rule" id="MF_00122"/>
    </source>
</evidence>
<dbReference type="SUPFAM" id="SSF141000">
    <property type="entry name" value="Glu-tRNAGln amidotransferase C subunit"/>
    <property type="match status" value="1"/>
</dbReference>
<evidence type="ECO:0000313" key="2">
    <source>
        <dbReference type="EMBL" id="GIH84760.1"/>
    </source>
</evidence>
<name>A0A8J3S200_PLARO</name>
<comment type="function">
    <text evidence="1">Allows the formation of correctly charged Asn-tRNA(Asn) or Gln-tRNA(Gln) through the transamidation of misacylated Asp-tRNA(Asn) or Glu-tRNA(Gln) in organisms which lack either or both of asparaginyl-tRNA or glutaminyl-tRNA synthetases. The reaction takes place in the presence of glutamine and ATP through an activated phospho-Asp-tRNA(Asn) or phospho-Glu-tRNA(Gln).</text>
</comment>
<comment type="similarity">
    <text evidence="1">Belongs to the GatC family.</text>
</comment>
<keyword evidence="1" id="KW-0648">Protein biosynthesis</keyword>
<dbReference type="EMBL" id="BOOI01000026">
    <property type="protein sequence ID" value="GIH84760.1"/>
    <property type="molecule type" value="Genomic_DNA"/>
</dbReference>
<dbReference type="GO" id="GO:0050567">
    <property type="term" value="F:glutaminyl-tRNA synthase (glutamine-hydrolyzing) activity"/>
    <property type="evidence" value="ECO:0007669"/>
    <property type="project" value="UniProtKB-UniRule"/>
</dbReference>
<keyword evidence="1" id="KW-0547">Nucleotide-binding</keyword>
<dbReference type="GO" id="GO:0070681">
    <property type="term" value="P:glutaminyl-tRNAGln biosynthesis via transamidation"/>
    <property type="evidence" value="ECO:0007669"/>
    <property type="project" value="TreeGrafter"/>
</dbReference>
<dbReference type="PANTHER" id="PTHR15004:SF0">
    <property type="entry name" value="GLUTAMYL-TRNA(GLN) AMIDOTRANSFERASE SUBUNIT C, MITOCHONDRIAL"/>
    <property type="match status" value="1"/>
</dbReference>
<keyword evidence="1" id="KW-0436">Ligase</keyword>
<dbReference type="GO" id="GO:0006450">
    <property type="term" value="P:regulation of translational fidelity"/>
    <property type="evidence" value="ECO:0007669"/>
    <property type="project" value="InterPro"/>
</dbReference>
<dbReference type="PANTHER" id="PTHR15004">
    <property type="entry name" value="GLUTAMYL-TRNA(GLN) AMIDOTRANSFERASE SUBUNIT C, MITOCHONDRIAL"/>
    <property type="match status" value="1"/>
</dbReference>
<evidence type="ECO:0000313" key="3">
    <source>
        <dbReference type="Proteomes" id="UP000655044"/>
    </source>
</evidence>
<dbReference type="InterPro" id="IPR003837">
    <property type="entry name" value="GatC"/>
</dbReference>
<organism evidence="2 3">
    <name type="scientific">Planobispora rosea</name>
    <dbReference type="NCBI Taxonomy" id="35762"/>
    <lineage>
        <taxon>Bacteria</taxon>
        <taxon>Bacillati</taxon>
        <taxon>Actinomycetota</taxon>
        <taxon>Actinomycetes</taxon>
        <taxon>Streptosporangiales</taxon>
        <taxon>Streptosporangiaceae</taxon>
        <taxon>Planobispora</taxon>
    </lineage>
</organism>
<dbReference type="EC" id="6.3.5.-" evidence="1"/>
<dbReference type="Gene3D" id="1.10.20.60">
    <property type="entry name" value="Glu-tRNAGln amidotransferase C subunit, N-terminal domain"/>
    <property type="match status" value="1"/>
</dbReference>